<protein>
    <submittedName>
        <fullName evidence="1">Uncharacterized protein</fullName>
    </submittedName>
</protein>
<name>A0ACD3B3E7_9AGAR</name>
<proteinExistence type="predicted"/>
<gene>
    <name evidence="1" type="ORF">BDN72DRAFT_894609</name>
</gene>
<dbReference type="Proteomes" id="UP000308600">
    <property type="component" value="Unassembled WGS sequence"/>
</dbReference>
<evidence type="ECO:0000313" key="2">
    <source>
        <dbReference type="Proteomes" id="UP000308600"/>
    </source>
</evidence>
<dbReference type="EMBL" id="ML208283">
    <property type="protein sequence ID" value="TFK72625.1"/>
    <property type="molecule type" value="Genomic_DNA"/>
</dbReference>
<keyword evidence="2" id="KW-1185">Reference proteome</keyword>
<organism evidence="1 2">
    <name type="scientific">Pluteus cervinus</name>
    <dbReference type="NCBI Taxonomy" id="181527"/>
    <lineage>
        <taxon>Eukaryota</taxon>
        <taxon>Fungi</taxon>
        <taxon>Dikarya</taxon>
        <taxon>Basidiomycota</taxon>
        <taxon>Agaricomycotina</taxon>
        <taxon>Agaricomycetes</taxon>
        <taxon>Agaricomycetidae</taxon>
        <taxon>Agaricales</taxon>
        <taxon>Pluteineae</taxon>
        <taxon>Pluteaceae</taxon>
        <taxon>Pluteus</taxon>
    </lineage>
</organism>
<evidence type="ECO:0000313" key="1">
    <source>
        <dbReference type="EMBL" id="TFK72625.1"/>
    </source>
</evidence>
<accession>A0ACD3B3E7</accession>
<sequence>MQVHRYGGHISVNVTSEFRVLALSIQANFAGSIAYTIGPFSTQLGPNPGSLPAGIPIGINLWRRNPSLRLGACVYGTRSGHHSRKEAHTSRHFLVLEFQQRRSDERHEVGPGPIAGLVPRLWHIPNMPSELEIGLGGLLIGGLFTMAFVDVFSWSRCSSDSSSDRLILKGAIAFLLVLTTFDCALLNHSLYFYTIKQFGNPLALWVPLCSRLSLPVYDSLTTSRSNVLRAGIRPVVGFIIRTMFMHRVYIFSDKNILLASWIVRYSLSPNAQPDEPNPAGFLIRWSCDWSVTLAKLFGPDDASTWNGLINSNLAAVTLANLSITTSLCYLLHRSKTGFRRTNSIIQVLMMYTVNTGGLVTHWSVTLAKLFGPDDASTWNGIINSNLAAVTLANLSITTSLCYLLHRSKTGFRRTNSIIQVLMVYTVNTGGLVTLGSLLTVVELVLSSVTPGPAAAPVPAAVIDCITCILGGMYLNSYLLSSQTEYSLNAREAIRDQFNDPVSVRSQLGLPMTFAPGSSAPQA</sequence>
<reference evidence="1 2" key="1">
    <citation type="journal article" date="2019" name="Nat. Ecol. Evol.">
        <title>Megaphylogeny resolves global patterns of mushroom evolution.</title>
        <authorList>
            <person name="Varga T."/>
            <person name="Krizsan K."/>
            <person name="Foldi C."/>
            <person name="Dima B."/>
            <person name="Sanchez-Garcia M."/>
            <person name="Sanchez-Ramirez S."/>
            <person name="Szollosi G.J."/>
            <person name="Szarkandi J.G."/>
            <person name="Papp V."/>
            <person name="Albert L."/>
            <person name="Andreopoulos W."/>
            <person name="Angelini C."/>
            <person name="Antonin V."/>
            <person name="Barry K.W."/>
            <person name="Bougher N.L."/>
            <person name="Buchanan P."/>
            <person name="Buyck B."/>
            <person name="Bense V."/>
            <person name="Catcheside P."/>
            <person name="Chovatia M."/>
            <person name="Cooper J."/>
            <person name="Damon W."/>
            <person name="Desjardin D."/>
            <person name="Finy P."/>
            <person name="Geml J."/>
            <person name="Haridas S."/>
            <person name="Hughes K."/>
            <person name="Justo A."/>
            <person name="Karasinski D."/>
            <person name="Kautmanova I."/>
            <person name="Kiss B."/>
            <person name="Kocsube S."/>
            <person name="Kotiranta H."/>
            <person name="LaButti K.M."/>
            <person name="Lechner B.E."/>
            <person name="Liimatainen K."/>
            <person name="Lipzen A."/>
            <person name="Lukacs Z."/>
            <person name="Mihaltcheva S."/>
            <person name="Morgado L.N."/>
            <person name="Niskanen T."/>
            <person name="Noordeloos M.E."/>
            <person name="Ohm R.A."/>
            <person name="Ortiz-Santana B."/>
            <person name="Ovrebo C."/>
            <person name="Racz N."/>
            <person name="Riley R."/>
            <person name="Savchenko A."/>
            <person name="Shiryaev A."/>
            <person name="Soop K."/>
            <person name="Spirin V."/>
            <person name="Szebenyi C."/>
            <person name="Tomsovsky M."/>
            <person name="Tulloss R.E."/>
            <person name="Uehling J."/>
            <person name="Grigoriev I.V."/>
            <person name="Vagvolgyi C."/>
            <person name="Papp T."/>
            <person name="Martin F.M."/>
            <person name="Miettinen O."/>
            <person name="Hibbett D.S."/>
            <person name="Nagy L.G."/>
        </authorList>
    </citation>
    <scope>NUCLEOTIDE SEQUENCE [LARGE SCALE GENOMIC DNA]</scope>
    <source>
        <strain evidence="1 2">NL-1719</strain>
    </source>
</reference>